<organism evidence="1 2">
    <name type="scientific">Tenebrio molitor</name>
    <name type="common">Yellow mealworm beetle</name>
    <dbReference type="NCBI Taxonomy" id="7067"/>
    <lineage>
        <taxon>Eukaryota</taxon>
        <taxon>Metazoa</taxon>
        <taxon>Ecdysozoa</taxon>
        <taxon>Arthropoda</taxon>
        <taxon>Hexapoda</taxon>
        <taxon>Insecta</taxon>
        <taxon>Pterygota</taxon>
        <taxon>Neoptera</taxon>
        <taxon>Endopterygota</taxon>
        <taxon>Coleoptera</taxon>
        <taxon>Polyphaga</taxon>
        <taxon>Cucujiformia</taxon>
        <taxon>Tenebrionidae</taxon>
        <taxon>Tenebrio</taxon>
    </lineage>
</organism>
<reference evidence="1" key="1">
    <citation type="journal article" date="2020" name="J Insects Food Feed">
        <title>The yellow mealworm (Tenebrio molitor) genome: a resource for the emerging insects as food and feed industry.</title>
        <authorList>
            <person name="Eriksson T."/>
            <person name="Andere A."/>
            <person name="Kelstrup H."/>
            <person name="Emery V."/>
            <person name="Picard C."/>
        </authorList>
    </citation>
    <scope>NUCLEOTIDE SEQUENCE</scope>
    <source>
        <strain evidence="1">Stoneville</strain>
        <tissue evidence="1">Whole head</tissue>
    </source>
</reference>
<accession>A0A8J6H786</accession>
<evidence type="ECO:0000313" key="2">
    <source>
        <dbReference type="Proteomes" id="UP000719412"/>
    </source>
</evidence>
<proteinExistence type="predicted"/>
<sequence length="258" mass="28671">MKVAFRDIVIDPLHFLWELSQPFSGHSFVKILSVLILNSVLKISGPAWPRDNYGYIAMSAPTSGYQGRSQPYEEANGGYAGWEQTRQWAPSCYNNPGGNSPGPTRHPPCQGTVDVNPVRKSWELACLSECVVHQVAHSLSTDSAGPASCPVALPARRRALRFSVTEAQRMEYQLPPPPVSAPNLGAHQVPVGVMQGTLTHVQAQDDRWTQYQQLWRQHVYMNGTTFDNHELSPTLSKDYIGIAVFYRPFFAALFSIAM</sequence>
<protein>
    <submittedName>
        <fullName evidence="1">Uncharacterized protein</fullName>
    </submittedName>
</protein>
<gene>
    <name evidence="1" type="ORF">GEV33_009541</name>
</gene>
<dbReference type="EMBL" id="JABDTM020025458">
    <property type="protein sequence ID" value="KAH0813250.1"/>
    <property type="molecule type" value="Genomic_DNA"/>
</dbReference>
<name>A0A8J6H786_TENMO</name>
<keyword evidence="2" id="KW-1185">Reference proteome</keyword>
<dbReference type="Proteomes" id="UP000719412">
    <property type="component" value="Unassembled WGS sequence"/>
</dbReference>
<evidence type="ECO:0000313" key="1">
    <source>
        <dbReference type="EMBL" id="KAH0813250.1"/>
    </source>
</evidence>
<reference evidence="1" key="2">
    <citation type="submission" date="2021-08" db="EMBL/GenBank/DDBJ databases">
        <authorList>
            <person name="Eriksson T."/>
        </authorList>
    </citation>
    <scope>NUCLEOTIDE SEQUENCE</scope>
    <source>
        <strain evidence="1">Stoneville</strain>
        <tissue evidence="1">Whole head</tissue>
    </source>
</reference>
<comment type="caution">
    <text evidence="1">The sequence shown here is derived from an EMBL/GenBank/DDBJ whole genome shotgun (WGS) entry which is preliminary data.</text>
</comment>
<dbReference type="AlphaFoldDB" id="A0A8J6H786"/>